<evidence type="ECO:0000313" key="3">
    <source>
        <dbReference type="Proteomes" id="UP000594263"/>
    </source>
</evidence>
<feature type="region of interest" description="Disordered" evidence="1">
    <location>
        <begin position="1"/>
        <end position="121"/>
    </location>
</feature>
<dbReference type="Proteomes" id="UP000594263">
    <property type="component" value="Unplaced"/>
</dbReference>
<evidence type="ECO:0000256" key="1">
    <source>
        <dbReference type="SAM" id="MobiDB-lite"/>
    </source>
</evidence>
<organism evidence="2 3">
    <name type="scientific">Kalanchoe fedtschenkoi</name>
    <name type="common">Lavender scallops</name>
    <name type="synonym">South American air plant</name>
    <dbReference type="NCBI Taxonomy" id="63787"/>
    <lineage>
        <taxon>Eukaryota</taxon>
        <taxon>Viridiplantae</taxon>
        <taxon>Streptophyta</taxon>
        <taxon>Embryophyta</taxon>
        <taxon>Tracheophyta</taxon>
        <taxon>Spermatophyta</taxon>
        <taxon>Magnoliopsida</taxon>
        <taxon>eudicotyledons</taxon>
        <taxon>Gunneridae</taxon>
        <taxon>Pentapetalae</taxon>
        <taxon>Saxifragales</taxon>
        <taxon>Crassulaceae</taxon>
        <taxon>Kalanchoe</taxon>
    </lineage>
</organism>
<sequence>MPLVDYASSSDEEDAHKQSDKNSDVKSRPISPPPHDNQKVEQPVRQHFQNATSSSEPSIDKLPDASLLLSSPDLSSHMFSSNNHNSRVTAAMAETASRKRTANGSPSSFTRAKLPKGTLLRSRNVSADGLLVPPQLNGRSNVVTEDISKLFVRRPANHSSE</sequence>
<reference evidence="2" key="1">
    <citation type="submission" date="2021-01" db="UniProtKB">
        <authorList>
            <consortium name="EnsemblPlants"/>
        </authorList>
    </citation>
    <scope>IDENTIFICATION</scope>
</reference>
<dbReference type="PANTHER" id="PTHR33912:SF3">
    <property type="entry name" value="OS01G0939400 PROTEIN"/>
    <property type="match status" value="1"/>
</dbReference>
<dbReference type="Gramene" id="Kaladp0081s0129.1.v1.1">
    <property type="protein sequence ID" value="Kaladp0081s0129.1.v1.1"/>
    <property type="gene ID" value="Kaladp0081s0129.v1.1"/>
</dbReference>
<feature type="compositionally biased region" description="Low complexity" evidence="1">
    <location>
        <begin position="64"/>
        <end position="86"/>
    </location>
</feature>
<feature type="compositionally biased region" description="Basic and acidic residues" evidence="1">
    <location>
        <begin position="14"/>
        <end position="27"/>
    </location>
</feature>
<dbReference type="PANTHER" id="PTHR33912">
    <property type="entry name" value="OS01G0939400 PROTEIN"/>
    <property type="match status" value="1"/>
</dbReference>
<evidence type="ECO:0000313" key="2">
    <source>
        <dbReference type="EnsemblPlants" id="Kaladp0081s0129.1.v1.1"/>
    </source>
</evidence>
<protein>
    <submittedName>
        <fullName evidence="2">Uncharacterized protein</fullName>
    </submittedName>
</protein>
<feature type="compositionally biased region" description="Polar residues" evidence="1">
    <location>
        <begin position="47"/>
        <end position="57"/>
    </location>
</feature>
<accession>A0A7N1A2G7</accession>
<name>A0A7N1A2G7_KALFE</name>
<proteinExistence type="predicted"/>
<dbReference type="InterPro" id="IPR040381">
    <property type="entry name" value="At4g14450-like"/>
</dbReference>
<dbReference type="EnsemblPlants" id="Kaladp0081s0129.1.v1.1">
    <property type="protein sequence ID" value="Kaladp0081s0129.1.v1.1"/>
    <property type="gene ID" value="Kaladp0081s0129.v1.1"/>
</dbReference>
<dbReference type="OMA" id="SCHAYLF"/>
<keyword evidence="3" id="KW-1185">Reference proteome</keyword>
<dbReference type="AlphaFoldDB" id="A0A7N1A2G7"/>